<sequence>MITRVPKRATTGILDFLIPSVLCRATFSKNAWTQQPQPNSQQSTRDDPHLHRKIREQILAHSHNRHSSIPESSKDKYNKCLAQLQKSIRTKNFPTALDNWDLYDAHCKTLPDEGANCRLPDNLMQDMGRLFMIHLRNPRLIQQLDERHLALAEKYAISVSTKSSTALYACMLYHLDKTQPEQVIALYKTYDQIIGETYKQERPPPEDDISAVVVEEEQEDPPVDHGRTSPLLAVVAAYAMTNSFAEALKTYIATEARISGFHKSKFLRHLTDPALQKSVEQYLHRLTTASLVARPGSLSRHVINLGQASTIHTLEHLYNSILKAISGHEPYLAARPEELSETRFFAMTEVGWTSFQTAFIKAERADLAAKVWADLKTLNITPGVAMWTALLDTYADLRDSQQSMTTWNTMLQAGIKPDELSYRAIISVLFDDQLPDEGLNRFKEYQKSFKGHSEKTLSVYNTVLRGLLRLNRFQEASDLLSEMQKAGPKPDVVSYNTFMAYYARQNDFQSLSNVVNRMSQENISGDVVTFSTILTALLQAGKTDAPTTILSLMRKQGVQPNVATYTAIIDHQMRGHTKENLKAALMMLDKMEHDEGIKPNEVTYTSILAGLYRAQTSWLPRHQADALRKELVRRMKRLKLTFRLPTYHILIRSCLSSPDPQAHQDAIAYIEDMEREGIPRVQTTWYLLLAGLMQRKEWAVANSMVTKMLQSGHEPSYRVQKLIYDIRKHV</sequence>
<evidence type="ECO:0000313" key="4">
    <source>
        <dbReference type="Proteomes" id="UP000284842"/>
    </source>
</evidence>
<dbReference type="Proteomes" id="UP000284842">
    <property type="component" value="Unassembled WGS sequence"/>
</dbReference>
<evidence type="ECO:0000256" key="2">
    <source>
        <dbReference type="PROSITE-ProRule" id="PRU00708"/>
    </source>
</evidence>
<dbReference type="Gene3D" id="1.25.40.10">
    <property type="entry name" value="Tetratricopeptide repeat domain"/>
    <property type="match status" value="3"/>
</dbReference>
<dbReference type="OrthoDB" id="185373at2759"/>
<dbReference type="PROSITE" id="PS51375">
    <property type="entry name" value="PPR"/>
    <property type="match status" value="3"/>
</dbReference>
<dbReference type="PANTHER" id="PTHR47933">
    <property type="entry name" value="PENTATRICOPEPTIDE REPEAT-CONTAINING PROTEIN 1, MITOCHONDRIAL"/>
    <property type="match status" value="1"/>
</dbReference>
<dbReference type="Pfam" id="PF13041">
    <property type="entry name" value="PPR_2"/>
    <property type="match status" value="1"/>
</dbReference>
<dbReference type="STRING" id="181874.A0A409VCS2"/>
<name>A0A409VCS2_9AGAR</name>
<evidence type="ECO:0008006" key="5">
    <source>
        <dbReference type="Google" id="ProtNLM"/>
    </source>
</evidence>
<organism evidence="3 4">
    <name type="scientific">Panaeolus cyanescens</name>
    <dbReference type="NCBI Taxonomy" id="181874"/>
    <lineage>
        <taxon>Eukaryota</taxon>
        <taxon>Fungi</taxon>
        <taxon>Dikarya</taxon>
        <taxon>Basidiomycota</taxon>
        <taxon>Agaricomycotina</taxon>
        <taxon>Agaricomycetes</taxon>
        <taxon>Agaricomycetidae</taxon>
        <taxon>Agaricales</taxon>
        <taxon>Agaricineae</taxon>
        <taxon>Galeropsidaceae</taxon>
        <taxon>Panaeolus</taxon>
    </lineage>
</organism>
<dbReference type="GO" id="GO:0003729">
    <property type="term" value="F:mRNA binding"/>
    <property type="evidence" value="ECO:0007669"/>
    <property type="project" value="TreeGrafter"/>
</dbReference>
<dbReference type="InterPro" id="IPR011990">
    <property type="entry name" value="TPR-like_helical_dom_sf"/>
</dbReference>
<comment type="caution">
    <text evidence="3">The sequence shown here is derived from an EMBL/GenBank/DDBJ whole genome shotgun (WGS) entry which is preliminary data.</text>
</comment>
<reference evidence="3 4" key="1">
    <citation type="journal article" date="2018" name="Evol. Lett.">
        <title>Horizontal gene cluster transfer increased hallucinogenic mushroom diversity.</title>
        <authorList>
            <person name="Reynolds H.T."/>
            <person name="Vijayakumar V."/>
            <person name="Gluck-Thaler E."/>
            <person name="Korotkin H.B."/>
            <person name="Matheny P.B."/>
            <person name="Slot J.C."/>
        </authorList>
    </citation>
    <scope>NUCLEOTIDE SEQUENCE [LARGE SCALE GENOMIC DNA]</scope>
    <source>
        <strain evidence="3 4">2629</strain>
    </source>
</reference>
<keyword evidence="4" id="KW-1185">Reference proteome</keyword>
<feature type="repeat" description="PPR" evidence="2">
    <location>
        <begin position="526"/>
        <end position="560"/>
    </location>
</feature>
<dbReference type="Pfam" id="PF13812">
    <property type="entry name" value="PPR_3"/>
    <property type="match status" value="2"/>
</dbReference>
<dbReference type="InterPro" id="IPR002885">
    <property type="entry name" value="PPR_rpt"/>
</dbReference>
<dbReference type="InParanoid" id="A0A409VCS2"/>
<dbReference type="NCBIfam" id="TIGR00756">
    <property type="entry name" value="PPR"/>
    <property type="match status" value="1"/>
</dbReference>
<dbReference type="AlphaFoldDB" id="A0A409VCS2"/>
<feature type="repeat" description="PPR" evidence="2">
    <location>
        <begin position="383"/>
        <end position="417"/>
    </location>
</feature>
<keyword evidence="1" id="KW-0677">Repeat</keyword>
<dbReference type="InterPro" id="IPR051240">
    <property type="entry name" value="Mito_RNA-Proc/Resp"/>
</dbReference>
<feature type="repeat" description="PPR" evidence="2">
    <location>
        <begin position="456"/>
        <end position="490"/>
    </location>
</feature>
<evidence type="ECO:0000256" key="1">
    <source>
        <dbReference type="ARBA" id="ARBA00022737"/>
    </source>
</evidence>
<accession>A0A409VCS2</accession>
<dbReference type="EMBL" id="NHTK01006134">
    <property type="protein sequence ID" value="PPQ62975.1"/>
    <property type="molecule type" value="Genomic_DNA"/>
</dbReference>
<dbReference type="PANTHER" id="PTHR47933:SF11">
    <property type="entry name" value="PENTATRICOPEPTIDE REPEAT-CONTAINING PROTEIN 2"/>
    <property type="match status" value="1"/>
</dbReference>
<evidence type="ECO:0000313" key="3">
    <source>
        <dbReference type="EMBL" id="PPQ62975.1"/>
    </source>
</evidence>
<protein>
    <recommendedName>
        <fullName evidence="5">Pentacotripeptide-repeat region of PRORP domain-containing protein</fullName>
    </recommendedName>
</protein>
<proteinExistence type="predicted"/>
<gene>
    <name evidence="3" type="ORF">CVT24_006082</name>
</gene>